<keyword evidence="2" id="KW-1185">Reference proteome</keyword>
<protein>
    <submittedName>
        <fullName evidence="1">Uncharacterized protein</fullName>
    </submittedName>
</protein>
<reference evidence="1" key="1">
    <citation type="submission" date="2023-11" db="EMBL/GenBank/DDBJ databases">
        <title>Gracilibacillus pellucida a moderately halophilic bacterium isolated from saline soil in Xinjiang province.</title>
        <authorList>
            <person name="Zhang Z."/>
            <person name="Tan F."/>
            <person name="Wang Y."/>
            <person name="Xia M."/>
        </authorList>
    </citation>
    <scope>NUCLEOTIDE SEQUENCE</scope>
    <source>
        <strain evidence="1">S3-1-1</strain>
    </source>
</reference>
<dbReference type="EMBL" id="JAWZSR010000006">
    <property type="protein sequence ID" value="MDX8046730.1"/>
    <property type="molecule type" value="Genomic_DNA"/>
</dbReference>
<gene>
    <name evidence="1" type="ORF">SH601_12130</name>
</gene>
<sequence length="53" mass="6064">MDQSQLQECITECESALSHLNNAMSKAHEQTKEKMQHASKDLEECIAECRELL</sequence>
<proteinExistence type="predicted"/>
<evidence type="ECO:0000313" key="1">
    <source>
        <dbReference type="EMBL" id="MDX8046730.1"/>
    </source>
</evidence>
<evidence type="ECO:0000313" key="2">
    <source>
        <dbReference type="Proteomes" id="UP001277972"/>
    </source>
</evidence>
<accession>A0ACC6M728</accession>
<organism evidence="1 2">
    <name type="scientific">Gracilibacillus pellucidus</name>
    <dbReference type="NCBI Taxonomy" id="3095368"/>
    <lineage>
        <taxon>Bacteria</taxon>
        <taxon>Bacillati</taxon>
        <taxon>Bacillota</taxon>
        <taxon>Bacilli</taxon>
        <taxon>Bacillales</taxon>
        <taxon>Bacillaceae</taxon>
        <taxon>Gracilibacillus</taxon>
    </lineage>
</organism>
<comment type="caution">
    <text evidence="1">The sequence shown here is derived from an EMBL/GenBank/DDBJ whole genome shotgun (WGS) entry which is preliminary data.</text>
</comment>
<dbReference type="Proteomes" id="UP001277972">
    <property type="component" value="Unassembled WGS sequence"/>
</dbReference>
<name>A0ACC6M728_9BACI</name>